<feature type="compositionally biased region" description="Polar residues" evidence="4">
    <location>
        <begin position="106"/>
        <end position="143"/>
    </location>
</feature>
<dbReference type="STRING" id="61424.A0A2T9YZ00"/>
<dbReference type="OrthoDB" id="1716625at2759"/>
<feature type="compositionally biased region" description="Polar residues" evidence="4">
    <location>
        <begin position="840"/>
        <end position="859"/>
    </location>
</feature>
<dbReference type="Gene3D" id="1.10.238.10">
    <property type="entry name" value="EF-hand"/>
    <property type="match status" value="2"/>
</dbReference>
<dbReference type="GO" id="GO:0006897">
    <property type="term" value="P:endocytosis"/>
    <property type="evidence" value="ECO:0007669"/>
    <property type="project" value="TreeGrafter"/>
</dbReference>
<evidence type="ECO:0000256" key="4">
    <source>
        <dbReference type="SAM" id="MobiDB-lite"/>
    </source>
</evidence>
<evidence type="ECO:0000256" key="3">
    <source>
        <dbReference type="SAM" id="Coils"/>
    </source>
</evidence>
<feature type="region of interest" description="Disordered" evidence="4">
    <location>
        <begin position="692"/>
        <end position="729"/>
    </location>
</feature>
<dbReference type="GO" id="GO:0005509">
    <property type="term" value="F:calcium ion binding"/>
    <property type="evidence" value="ECO:0007669"/>
    <property type="project" value="InterPro"/>
</dbReference>
<name>A0A2T9YZ00_9FUNG</name>
<feature type="domain" description="EF-hand" evidence="7">
    <location>
        <begin position="47"/>
        <end position="82"/>
    </location>
</feature>
<dbReference type="Gene3D" id="2.30.30.40">
    <property type="entry name" value="SH3 Domains"/>
    <property type="match status" value="2"/>
</dbReference>
<feature type="compositionally biased region" description="Polar residues" evidence="4">
    <location>
        <begin position="365"/>
        <end position="381"/>
    </location>
</feature>
<evidence type="ECO:0000313" key="8">
    <source>
        <dbReference type="EMBL" id="PVU97571.1"/>
    </source>
</evidence>
<dbReference type="PROSITE" id="PS50222">
    <property type="entry name" value="EF_HAND_2"/>
    <property type="match status" value="2"/>
</dbReference>
<evidence type="ECO:0000259" key="7">
    <source>
        <dbReference type="PROSITE" id="PS50222"/>
    </source>
</evidence>
<evidence type="ECO:0000259" key="5">
    <source>
        <dbReference type="PROSITE" id="PS50002"/>
    </source>
</evidence>
<comment type="caution">
    <text evidence="8">The sequence shown here is derived from an EMBL/GenBank/DDBJ whole genome shotgun (WGS) entry which is preliminary data.</text>
</comment>
<dbReference type="PANTHER" id="PTHR11216:SF170">
    <property type="entry name" value="DYNAMIN ASSOCIATED PROTEIN 160, ISOFORM D"/>
    <property type="match status" value="1"/>
</dbReference>
<dbReference type="CDD" id="cd00052">
    <property type="entry name" value="EH"/>
    <property type="match status" value="2"/>
</dbReference>
<feature type="domain" description="SH3" evidence="5">
    <location>
        <begin position="975"/>
        <end position="1067"/>
    </location>
</feature>
<dbReference type="Pfam" id="PF12763">
    <property type="entry name" value="EH"/>
    <property type="match status" value="2"/>
</dbReference>
<evidence type="ECO:0000313" key="9">
    <source>
        <dbReference type="Proteomes" id="UP000245699"/>
    </source>
</evidence>
<feature type="domain" description="EH" evidence="6">
    <location>
        <begin position="14"/>
        <end position="103"/>
    </location>
</feature>
<reference evidence="8 9" key="1">
    <citation type="journal article" date="2018" name="MBio">
        <title>Comparative Genomics Reveals the Core Gene Toolbox for the Fungus-Insect Symbiosis.</title>
        <authorList>
            <person name="Wang Y."/>
            <person name="Stata M."/>
            <person name="Wang W."/>
            <person name="Stajich J.E."/>
            <person name="White M.M."/>
            <person name="Moncalvo J.M."/>
        </authorList>
    </citation>
    <scope>NUCLEOTIDE SEQUENCE [LARGE SCALE GENOMIC DNA]</scope>
    <source>
        <strain evidence="8 9">AUS-77-4</strain>
    </source>
</reference>
<feature type="region of interest" description="Disordered" evidence="4">
    <location>
        <begin position="836"/>
        <end position="874"/>
    </location>
</feature>
<dbReference type="EMBL" id="MBFT01000104">
    <property type="protein sequence ID" value="PVU97571.1"/>
    <property type="molecule type" value="Genomic_DNA"/>
</dbReference>
<proteinExistence type="predicted"/>
<dbReference type="GO" id="GO:0005737">
    <property type="term" value="C:cytoplasm"/>
    <property type="evidence" value="ECO:0007669"/>
    <property type="project" value="TreeGrafter"/>
</dbReference>
<organism evidence="8 9">
    <name type="scientific">Furculomyces boomerangus</name>
    <dbReference type="NCBI Taxonomy" id="61424"/>
    <lineage>
        <taxon>Eukaryota</taxon>
        <taxon>Fungi</taxon>
        <taxon>Fungi incertae sedis</taxon>
        <taxon>Zoopagomycota</taxon>
        <taxon>Kickxellomycotina</taxon>
        <taxon>Harpellomycetes</taxon>
        <taxon>Harpellales</taxon>
        <taxon>Harpellaceae</taxon>
        <taxon>Furculomyces</taxon>
    </lineage>
</organism>
<dbReference type="AlphaFoldDB" id="A0A2T9YZ00"/>
<feature type="region of interest" description="Disordered" evidence="4">
    <location>
        <begin position="313"/>
        <end position="381"/>
    </location>
</feature>
<feature type="compositionally biased region" description="Basic and acidic residues" evidence="4">
    <location>
        <begin position="338"/>
        <end position="347"/>
    </location>
</feature>
<evidence type="ECO:0008006" key="10">
    <source>
        <dbReference type="Google" id="ProtNLM"/>
    </source>
</evidence>
<dbReference type="SMART" id="SM00326">
    <property type="entry name" value="SH3"/>
    <property type="match status" value="2"/>
</dbReference>
<dbReference type="PROSITE" id="PS50031">
    <property type="entry name" value="EH"/>
    <property type="match status" value="2"/>
</dbReference>
<dbReference type="SMART" id="SM00027">
    <property type="entry name" value="EH"/>
    <property type="match status" value="2"/>
</dbReference>
<evidence type="ECO:0000256" key="2">
    <source>
        <dbReference type="PROSITE-ProRule" id="PRU00192"/>
    </source>
</evidence>
<keyword evidence="3" id="KW-0175">Coiled coil</keyword>
<dbReference type="InterPro" id="IPR011992">
    <property type="entry name" value="EF-hand-dom_pair"/>
</dbReference>
<dbReference type="InterPro" id="IPR002048">
    <property type="entry name" value="EF_hand_dom"/>
</dbReference>
<feature type="domain" description="EF-hand" evidence="7">
    <location>
        <begin position="238"/>
        <end position="273"/>
    </location>
</feature>
<dbReference type="PROSITE" id="PS50002">
    <property type="entry name" value="SH3"/>
    <property type="match status" value="1"/>
</dbReference>
<protein>
    <recommendedName>
        <fullName evidence="10">Actin cytoskeleton-regulatory complex protein PAN1</fullName>
    </recommendedName>
</protein>
<feature type="compositionally biased region" description="Polar residues" evidence="4">
    <location>
        <begin position="692"/>
        <end position="720"/>
    </location>
</feature>
<dbReference type="InterPro" id="IPR001452">
    <property type="entry name" value="SH3_domain"/>
</dbReference>
<gene>
    <name evidence="8" type="ORF">BB559_001981</name>
</gene>
<dbReference type="GO" id="GO:0016197">
    <property type="term" value="P:endosomal transport"/>
    <property type="evidence" value="ECO:0007669"/>
    <property type="project" value="TreeGrafter"/>
</dbReference>
<feature type="region of interest" description="Disordered" evidence="4">
    <location>
        <begin position="104"/>
        <end position="146"/>
    </location>
</feature>
<keyword evidence="1 2" id="KW-0728">SH3 domain</keyword>
<evidence type="ECO:0000256" key="1">
    <source>
        <dbReference type="ARBA" id="ARBA00022443"/>
    </source>
</evidence>
<feature type="domain" description="EH" evidence="6">
    <location>
        <begin position="205"/>
        <end position="288"/>
    </location>
</feature>
<keyword evidence="9" id="KW-1185">Reference proteome</keyword>
<sequence>MNSSLGLSFVTQQDFLTYYNAFLKGKSPNSNSIDGNSARDILMRSGLSPQILYKIWNLSDIDNKGELSALQFVLALHLAKVAIAGGDVPDSLPESVKNEIAEKTNHIQNGPDSNNPITSDTQNKISTPGFSGPSQNPPSSTSYTKEKMDAVDTLESDFEKRFPDVSRIDSISVEPTVNTSVRSFPLNTSQNIEESIETMRISGEDRRIYEGQFTNLDSQKTGFISGEMARDLFMKSGLPPTELSQIWQLVDTQKRGKLNKNEYAAAMYLITSRLKGSSIPTTLPKGLIAQEIQDLDKSLMGLREKLLTKSAGNFTGRSPIARATSPGSDSTSYSKSSRYSEDADVPKSSRRHGNRSKETFGGKNASYSTNRNPNFSKEGSQMSDLEKLVMEKEQELANLKSGLGYLSLGSSNDRFESQISQDEIRTSQKSDYSNFGFSEYNSNTNFHKHTDRSLADLPMKQQIFIIKNILHYVSLTRRYNHAFAELENHKKSLEARNASLKSKSPSKGDAASRAAARIAERMKALTGATYDFNLGQPENDTNPETETEFSITQGVVDSIKQEIGHTKTLILNFDISNPLENRTVKELCDYKDWDKSDENAKISYQEFEILVDDLCPTSKGHIRYDQIIHYTDNDMVYEEPEKITESNSPFNDFESRSSYSPFVLKESDNISVATPVSTVKSVMKSEYFEPQGTNSFLDHSNQGSPASQRSEMSTKKLQFSKSKEDRKETLKKLAEQRLLERQRQLGLVSDDDSENTNVVNKEKVSSAAPVFSSGGPKLNEARETTVESMKQSESDISIANPFYISKADENEKLGQESNNLFFDSHHDAIYDVEKSISAPKASTNPPYTIDTNNTRSKPTSPLIHSPPSNKTEHFQSTAATLFSKLYGSPNSNGGQFKNSLELDLNDDDSSDSSVDFFDSEYSNIPKNQDQIPKFGGKDPFDNTFNRPENGLESGNDFFSSVFSVPNLENENTEDTEPTFYRSKSLYNPQSTNNELTLDIGDIIVIDPERKASANGGSNKYDEKWMYGQKLIIQELVVETSGLDSYQGWVGSGVYGWFPRVYVERIGTENAGDWDKYKAKYGICVHDYNPQKPRELAITKGSRVRILNDIDSHLLQSNSRTPVDSDDNDGYHGNGWTKVCMALDDSNRNSKSPFSVNTNLAQIKPDGLLVGFVPSSYISSLF</sequence>
<feature type="coiled-coil region" evidence="3">
    <location>
        <begin position="476"/>
        <end position="503"/>
    </location>
</feature>
<accession>A0A2T9YZ00</accession>
<evidence type="ECO:0000259" key="6">
    <source>
        <dbReference type="PROSITE" id="PS50031"/>
    </source>
</evidence>
<dbReference type="PANTHER" id="PTHR11216">
    <property type="entry name" value="EH DOMAIN"/>
    <property type="match status" value="1"/>
</dbReference>
<dbReference type="SUPFAM" id="SSF47473">
    <property type="entry name" value="EF-hand"/>
    <property type="match status" value="2"/>
</dbReference>
<feature type="compositionally biased region" description="Low complexity" evidence="4">
    <location>
        <begin position="325"/>
        <end position="337"/>
    </location>
</feature>
<dbReference type="Proteomes" id="UP000245699">
    <property type="component" value="Unassembled WGS sequence"/>
</dbReference>
<dbReference type="GO" id="GO:0005886">
    <property type="term" value="C:plasma membrane"/>
    <property type="evidence" value="ECO:0007669"/>
    <property type="project" value="TreeGrafter"/>
</dbReference>
<dbReference type="InterPro" id="IPR000261">
    <property type="entry name" value="EH_dom"/>
</dbReference>